<dbReference type="RefSeq" id="XP_009168612.1">
    <property type="nucleotide sequence ID" value="XM_009170348.1"/>
</dbReference>
<dbReference type="AlphaFoldDB" id="A0A074ZP96"/>
<feature type="compositionally biased region" description="Basic and acidic residues" evidence="1">
    <location>
        <begin position="44"/>
        <end position="54"/>
    </location>
</feature>
<protein>
    <submittedName>
        <fullName evidence="2">Uncharacterized protein</fullName>
    </submittedName>
</protein>
<name>A0A074ZP96_OPIVI</name>
<dbReference type="Proteomes" id="UP000054324">
    <property type="component" value="Unassembled WGS sequence"/>
</dbReference>
<dbReference type="CTD" id="20319539"/>
<reference evidence="2 3" key="1">
    <citation type="submission" date="2013-11" db="EMBL/GenBank/DDBJ databases">
        <title>Opisthorchis viverrini - life in the bile duct.</title>
        <authorList>
            <person name="Young N.D."/>
            <person name="Nagarajan N."/>
            <person name="Lin S.J."/>
            <person name="Korhonen P.K."/>
            <person name="Jex A.R."/>
            <person name="Hall R.S."/>
            <person name="Safavi-Hemami H."/>
            <person name="Kaewkong W."/>
            <person name="Bertrand D."/>
            <person name="Gao S."/>
            <person name="Seet Q."/>
            <person name="Wongkham S."/>
            <person name="Teh B.T."/>
            <person name="Wongkham C."/>
            <person name="Intapan P.M."/>
            <person name="Maleewong W."/>
            <person name="Yang X."/>
            <person name="Hu M."/>
            <person name="Wang Z."/>
            <person name="Hofmann A."/>
            <person name="Sternberg P.W."/>
            <person name="Tan P."/>
            <person name="Wang J."/>
            <person name="Gasser R.B."/>
        </authorList>
    </citation>
    <scope>NUCLEOTIDE SEQUENCE [LARGE SCALE GENOMIC DNA]</scope>
</reference>
<feature type="region of interest" description="Disordered" evidence="1">
    <location>
        <begin position="27"/>
        <end position="58"/>
    </location>
</feature>
<proteinExistence type="predicted"/>
<evidence type="ECO:0000256" key="1">
    <source>
        <dbReference type="SAM" id="MobiDB-lite"/>
    </source>
</evidence>
<gene>
    <name evidence="2" type="ORF">T265_05357</name>
</gene>
<organism evidence="2 3">
    <name type="scientific">Opisthorchis viverrini</name>
    <name type="common">Southeast Asian liver fluke</name>
    <dbReference type="NCBI Taxonomy" id="6198"/>
    <lineage>
        <taxon>Eukaryota</taxon>
        <taxon>Metazoa</taxon>
        <taxon>Spiralia</taxon>
        <taxon>Lophotrochozoa</taxon>
        <taxon>Platyhelminthes</taxon>
        <taxon>Trematoda</taxon>
        <taxon>Digenea</taxon>
        <taxon>Opisthorchiida</taxon>
        <taxon>Opisthorchiata</taxon>
        <taxon>Opisthorchiidae</taxon>
        <taxon>Opisthorchis</taxon>
    </lineage>
</organism>
<accession>A0A074ZP96</accession>
<evidence type="ECO:0000313" key="3">
    <source>
        <dbReference type="Proteomes" id="UP000054324"/>
    </source>
</evidence>
<keyword evidence="3" id="KW-1185">Reference proteome</keyword>
<dbReference type="KEGG" id="ovi:T265_05357"/>
<sequence>MKDMKAMNTVDVIRLLGPQWIAEVRKPSHHGKVQSLPDGLLGRGSRDSRSDQDNGRGTPFDWYRLRSNLQYSRQTVHQDLRILYEECGVRAIRTRCFVELKQ</sequence>
<dbReference type="EMBL" id="KL596718">
    <property type="protein sequence ID" value="KER27637.1"/>
    <property type="molecule type" value="Genomic_DNA"/>
</dbReference>
<dbReference type="GeneID" id="20319539"/>
<evidence type="ECO:0000313" key="2">
    <source>
        <dbReference type="EMBL" id="KER27637.1"/>
    </source>
</evidence>